<evidence type="ECO:0000313" key="5">
    <source>
        <dbReference type="EMBL" id="THU81747.1"/>
    </source>
</evidence>
<dbReference type="InterPro" id="IPR008040">
    <property type="entry name" value="Hydant_A_N"/>
</dbReference>
<protein>
    <submittedName>
        <fullName evidence="5">5-oxoprolinase</fullName>
    </submittedName>
</protein>
<keyword evidence="6" id="KW-1185">Reference proteome</keyword>
<name>A0A4S8L067_DENBC</name>
<feature type="domain" description="Hydantoinase B/oxoprolinase" evidence="3">
    <location>
        <begin position="783"/>
        <end position="1318"/>
    </location>
</feature>
<evidence type="ECO:0000259" key="3">
    <source>
        <dbReference type="Pfam" id="PF02538"/>
    </source>
</evidence>
<dbReference type="GO" id="GO:0005829">
    <property type="term" value="C:cytosol"/>
    <property type="evidence" value="ECO:0007669"/>
    <property type="project" value="TreeGrafter"/>
</dbReference>
<evidence type="ECO:0000313" key="6">
    <source>
        <dbReference type="Proteomes" id="UP000297245"/>
    </source>
</evidence>
<evidence type="ECO:0000259" key="2">
    <source>
        <dbReference type="Pfam" id="PF01968"/>
    </source>
</evidence>
<evidence type="ECO:0000256" key="1">
    <source>
        <dbReference type="ARBA" id="ARBA00010403"/>
    </source>
</evidence>
<feature type="domain" description="Hydantoinase A/oxoprolinase" evidence="2">
    <location>
        <begin position="270"/>
        <end position="565"/>
    </location>
</feature>
<dbReference type="InterPro" id="IPR003692">
    <property type="entry name" value="Hydantoinase_B"/>
</dbReference>
<organism evidence="5 6">
    <name type="scientific">Dendrothele bispora (strain CBS 962.96)</name>
    <dbReference type="NCBI Taxonomy" id="1314807"/>
    <lineage>
        <taxon>Eukaryota</taxon>
        <taxon>Fungi</taxon>
        <taxon>Dikarya</taxon>
        <taxon>Basidiomycota</taxon>
        <taxon>Agaricomycotina</taxon>
        <taxon>Agaricomycetes</taxon>
        <taxon>Agaricomycetidae</taxon>
        <taxon>Agaricales</taxon>
        <taxon>Agaricales incertae sedis</taxon>
        <taxon>Dendrothele</taxon>
    </lineage>
</organism>
<dbReference type="GO" id="GO:0017168">
    <property type="term" value="F:5-oxoprolinase (ATP-hydrolyzing) activity"/>
    <property type="evidence" value="ECO:0007669"/>
    <property type="project" value="TreeGrafter"/>
</dbReference>
<dbReference type="OrthoDB" id="3643at2759"/>
<evidence type="ECO:0000259" key="4">
    <source>
        <dbReference type="Pfam" id="PF05378"/>
    </source>
</evidence>
<dbReference type="Pfam" id="PF02538">
    <property type="entry name" value="Hydantoinase_B"/>
    <property type="match status" value="1"/>
</dbReference>
<dbReference type="Proteomes" id="UP000297245">
    <property type="component" value="Unassembled WGS sequence"/>
</dbReference>
<proteinExistence type="inferred from homology"/>
<dbReference type="EMBL" id="ML179783">
    <property type="protein sequence ID" value="THU81747.1"/>
    <property type="molecule type" value="Genomic_DNA"/>
</dbReference>
<feature type="domain" description="Hydantoinase/oxoprolinase N-terminal" evidence="4">
    <location>
        <begin position="7"/>
        <end position="250"/>
    </location>
</feature>
<dbReference type="InterPro" id="IPR045079">
    <property type="entry name" value="Oxoprolinase-like"/>
</dbReference>
<gene>
    <name evidence="5" type="ORF">K435DRAFT_735285</name>
</gene>
<reference evidence="5 6" key="1">
    <citation type="journal article" date="2019" name="Nat. Ecol. Evol.">
        <title>Megaphylogeny resolves global patterns of mushroom evolution.</title>
        <authorList>
            <person name="Varga T."/>
            <person name="Krizsan K."/>
            <person name="Foldi C."/>
            <person name="Dima B."/>
            <person name="Sanchez-Garcia M."/>
            <person name="Sanchez-Ramirez S."/>
            <person name="Szollosi G.J."/>
            <person name="Szarkandi J.G."/>
            <person name="Papp V."/>
            <person name="Albert L."/>
            <person name="Andreopoulos W."/>
            <person name="Angelini C."/>
            <person name="Antonin V."/>
            <person name="Barry K.W."/>
            <person name="Bougher N.L."/>
            <person name="Buchanan P."/>
            <person name="Buyck B."/>
            <person name="Bense V."/>
            <person name="Catcheside P."/>
            <person name="Chovatia M."/>
            <person name="Cooper J."/>
            <person name="Damon W."/>
            <person name="Desjardin D."/>
            <person name="Finy P."/>
            <person name="Geml J."/>
            <person name="Haridas S."/>
            <person name="Hughes K."/>
            <person name="Justo A."/>
            <person name="Karasinski D."/>
            <person name="Kautmanova I."/>
            <person name="Kiss B."/>
            <person name="Kocsube S."/>
            <person name="Kotiranta H."/>
            <person name="LaButti K.M."/>
            <person name="Lechner B.E."/>
            <person name="Liimatainen K."/>
            <person name="Lipzen A."/>
            <person name="Lukacs Z."/>
            <person name="Mihaltcheva S."/>
            <person name="Morgado L.N."/>
            <person name="Niskanen T."/>
            <person name="Noordeloos M.E."/>
            <person name="Ohm R.A."/>
            <person name="Ortiz-Santana B."/>
            <person name="Ovrebo C."/>
            <person name="Racz N."/>
            <person name="Riley R."/>
            <person name="Savchenko A."/>
            <person name="Shiryaev A."/>
            <person name="Soop K."/>
            <person name="Spirin V."/>
            <person name="Szebenyi C."/>
            <person name="Tomsovsky M."/>
            <person name="Tulloss R.E."/>
            <person name="Uehling J."/>
            <person name="Grigoriev I.V."/>
            <person name="Vagvolgyi C."/>
            <person name="Papp T."/>
            <person name="Martin F.M."/>
            <person name="Miettinen O."/>
            <person name="Hibbett D.S."/>
            <person name="Nagy L.G."/>
        </authorList>
    </citation>
    <scope>NUCLEOTIDE SEQUENCE [LARGE SCALE GENOMIC DNA]</scope>
    <source>
        <strain evidence="5 6">CBS 962.96</strain>
    </source>
</reference>
<accession>A0A4S8L067</accession>
<dbReference type="InterPro" id="IPR002821">
    <property type="entry name" value="Hydantoinase_A"/>
</dbReference>
<dbReference type="GO" id="GO:0006749">
    <property type="term" value="P:glutathione metabolic process"/>
    <property type="evidence" value="ECO:0007669"/>
    <property type="project" value="TreeGrafter"/>
</dbReference>
<dbReference type="PANTHER" id="PTHR11365">
    <property type="entry name" value="5-OXOPROLINASE RELATED"/>
    <property type="match status" value="1"/>
</dbReference>
<dbReference type="PANTHER" id="PTHR11365:SF26">
    <property type="entry name" value="5-OXOPROLINASE"/>
    <property type="match status" value="1"/>
</dbReference>
<dbReference type="Pfam" id="PF05378">
    <property type="entry name" value="Hydant_A_N"/>
    <property type="match status" value="1"/>
</dbReference>
<comment type="similarity">
    <text evidence="1">Belongs to the oxoprolinase family.</text>
</comment>
<sequence length="1319" mass="142078">MMEGVTVACDRGGTFTDVWAFIPSRIFKNPSQQLLGNAVISPGQNGVQVQLKLLSEDPQNYADAPTEGIRRVLQIIEGREISKDQPLDAGLIDSVRMGTTVATNALLERKGEKFGLVLTKGFRDLLEIGDQTRPDLFDLKISTKPGMLYDPAHVIEADERVSIEGWSLDPNGQTTQGLLRDSEKNGEEGTVEVGVSGDVVRVFKKLDEDSIRISLQNLYDSGVRGLAVCLLHSWTYPVHENQIAAIASSIGFTQISLSSQLFPSIKAVPRGNAACIDAYLSPVVRRYVDNFLSNFVDKKAGKRCDFMQSDGGLASAKKFSGLRAVLSGPAGGLVGFAKTTYEEKSGVAVIGFDMGGTSTDVSRFSGKFEHEFDNVTAGIKVACPQLGIETVAAGGGSLLTYKNNTFCVGPESVGAHPGPACYRKGGDLAITDANLVLGRLVPSTFPSIFGPNADAPLDVEASRIKFLRFTEEINSQRPGVQPYSVDEVAAGFLRVANENMSRPMRSLTEQRGYATSAHHLCCFGGAGGQHACIIAKGLNIGLVIVPRFSSILSAYGIACADTVSEVSEPMTVNLSKASVTKWDAIQSRVEKLRVEVLQKLQEQDVKSDQITYEIELGCAYDGSDTVLQITYHGPSVVEDFMATHLRETSFSMPRDVLGVSVRVRGTGKTDNFTPVGFSDELEAAESAWASGKPIALPKEIDSVSAYFDFGSYGKRVQIPVYALGSASTGSRVPGPAIIADKTQTIVVEPGCVAFVLSEHIVIRVGNIKEAVEEKPDVETEAADPIMLAVFGNRFMSIAEQMGHTLQRTSISVSIKERLDFSCSIHSTDGSLVANAPHIPVHLGSMQYAVQSQHQHWLGKLRPGDVLLTNHPEWGGTHLPDLTVVTPVFSPEDDTKVLFYVASRGHHTDIGGTSVTSMNPISKELWQEGVSVKSFLLCSRGKFDEEGFRELFAEPAKYPGSSATRRIDHNITDIHAAISANVRGINLMRTLFDEFGTKTVLFYMSQIQTLAAQTVRTFFQDVYKRFNGKPLEAQDYMDDGTCIKIKITIDPETWNAVFDWTGTGPQTHGNFNSPISLSYAAIIYSLRSMIRADIPMPLNQGVLDPVTNIVPKGCFLNPTGVVAISGSTISSQRLVDVILRAFMTAAASQGCANSLGFGTGGKDAFGNVMPGFAYGEAIGGGSGAGPGWHGTHAVSVHSTNTRLTDVEVIEARCPLLVEEFSIRRQSGGKGKWMGGDGCIRQIKARIPVNCSIVSQRRVFAPFGLEGAADGARGKNIWIRHEPEDGSVTEINLGNNGMVKLGKEDSVRIETPGGGGWSSPS</sequence>
<dbReference type="Pfam" id="PF01968">
    <property type="entry name" value="Hydantoinase_A"/>
    <property type="match status" value="1"/>
</dbReference>